<dbReference type="InterPro" id="IPR012337">
    <property type="entry name" value="RNaseH-like_sf"/>
</dbReference>
<sequence length="187" mass="21230">MTDFFKTLDYLRRNQVVLQKFIFLCWTIWKERNALIFSNTNVSPCRCYFKAFNTFKEWEFRLLIDSHQLRGTPFTTPPSPANLEVVMQIHFDGSCKSTLAAGGIIIRDSNGKTIAAKSYNFGKSQVYMAEALALHKGIQEAISLGVKDIHIEGDNLLVINSLKGTWNPPLKLQNIIQDSKTLQTVIT</sequence>
<reference evidence="3" key="2">
    <citation type="submission" date="2025-08" db="UniProtKB">
        <authorList>
            <consortium name="RefSeq"/>
        </authorList>
    </citation>
    <scope>IDENTIFICATION</scope>
    <source>
        <tissue evidence="3">Leaf</tissue>
    </source>
</reference>
<dbReference type="InterPro" id="IPR036397">
    <property type="entry name" value="RNaseH_sf"/>
</dbReference>
<dbReference type="PANTHER" id="PTHR47723:SF23">
    <property type="entry name" value="REVERSE TRANSCRIPTASE-LIKE PROTEIN"/>
    <property type="match status" value="1"/>
</dbReference>
<dbReference type="InterPro" id="IPR002156">
    <property type="entry name" value="RNaseH_domain"/>
</dbReference>
<dbReference type="CDD" id="cd06222">
    <property type="entry name" value="RNase_H_like"/>
    <property type="match status" value="1"/>
</dbReference>
<dbReference type="Pfam" id="PF13456">
    <property type="entry name" value="RVT_3"/>
    <property type="match status" value="1"/>
</dbReference>
<dbReference type="InterPro" id="IPR053151">
    <property type="entry name" value="RNase_H-like"/>
</dbReference>
<dbReference type="InterPro" id="IPR044730">
    <property type="entry name" value="RNase_H-like_dom_plant"/>
</dbReference>
<organism evidence="2 3">
    <name type="scientific">Spinacia oleracea</name>
    <name type="common">Spinach</name>
    <dbReference type="NCBI Taxonomy" id="3562"/>
    <lineage>
        <taxon>Eukaryota</taxon>
        <taxon>Viridiplantae</taxon>
        <taxon>Streptophyta</taxon>
        <taxon>Embryophyta</taxon>
        <taxon>Tracheophyta</taxon>
        <taxon>Spermatophyta</taxon>
        <taxon>Magnoliopsida</taxon>
        <taxon>eudicotyledons</taxon>
        <taxon>Gunneridae</taxon>
        <taxon>Pentapetalae</taxon>
        <taxon>Caryophyllales</taxon>
        <taxon>Chenopodiaceae</taxon>
        <taxon>Chenopodioideae</taxon>
        <taxon>Anserineae</taxon>
        <taxon>Spinacia</taxon>
    </lineage>
</organism>
<evidence type="ECO:0000259" key="1">
    <source>
        <dbReference type="Pfam" id="PF13456"/>
    </source>
</evidence>
<reference evidence="2" key="1">
    <citation type="journal article" date="2021" name="Nat. Commun.">
        <title>Genomic analyses provide insights into spinach domestication and the genetic basis of agronomic traits.</title>
        <authorList>
            <person name="Cai X."/>
            <person name="Sun X."/>
            <person name="Xu C."/>
            <person name="Sun H."/>
            <person name="Wang X."/>
            <person name="Ge C."/>
            <person name="Zhang Z."/>
            <person name="Wang Q."/>
            <person name="Fei Z."/>
            <person name="Jiao C."/>
            <person name="Wang Q."/>
        </authorList>
    </citation>
    <scope>NUCLEOTIDE SEQUENCE [LARGE SCALE GENOMIC DNA]</scope>
    <source>
        <strain evidence="2">cv. Varoflay</strain>
    </source>
</reference>
<dbReference type="PANTHER" id="PTHR47723">
    <property type="entry name" value="OS05G0353850 PROTEIN"/>
    <property type="match status" value="1"/>
</dbReference>
<name>A0ABM3R4E3_SPIOL</name>
<evidence type="ECO:0000313" key="2">
    <source>
        <dbReference type="Proteomes" id="UP000813463"/>
    </source>
</evidence>
<feature type="domain" description="RNase H type-1" evidence="1">
    <location>
        <begin position="91"/>
        <end position="183"/>
    </location>
</feature>
<dbReference type="RefSeq" id="XP_056690483.1">
    <property type="nucleotide sequence ID" value="XM_056834505.1"/>
</dbReference>
<accession>A0ABM3R4E3</accession>
<keyword evidence="2" id="KW-1185">Reference proteome</keyword>
<gene>
    <name evidence="3" type="primary">LOC130465656</name>
</gene>
<dbReference type="SUPFAM" id="SSF53098">
    <property type="entry name" value="Ribonuclease H-like"/>
    <property type="match status" value="1"/>
</dbReference>
<protein>
    <recommendedName>
        <fullName evidence="1">RNase H type-1 domain-containing protein</fullName>
    </recommendedName>
</protein>
<dbReference type="GeneID" id="130465656"/>
<evidence type="ECO:0000313" key="3">
    <source>
        <dbReference type="RefSeq" id="XP_056690483.1"/>
    </source>
</evidence>
<proteinExistence type="predicted"/>
<dbReference type="Proteomes" id="UP000813463">
    <property type="component" value="Chromosome 1"/>
</dbReference>
<dbReference type="Gene3D" id="3.30.420.10">
    <property type="entry name" value="Ribonuclease H-like superfamily/Ribonuclease H"/>
    <property type="match status" value="1"/>
</dbReference>